<dbReference type="Gene3D" id="3.40.50.720">
    <property type="entry name" value="NAD(P)-binding Rossmann-like Domain"/>
    <property type="match status" value="1"/>
</dbReference>
<dbReference type="EMBL" id="JAATIQ010000072">
    <property type="protein sequence ID" value="KAF4388741.1"/>
    <property type="molecule type" value="Genomic_DNA"/>
</dbReference>
<dbReference type="PANTHER" id="PTHR11011">
    <property type="entry name" value="MALE STERILITY PROTEIN 2-RELATED"/>
    <property type="match status" value="1"/>
</dbReference>
<comment type="caution">
    <text evidence="7">The sequence shown here is derived from an EMBL/GenBank/DDBJ whole genome shotgun (WGS) entry which is preliminary data.</text>
</comment>
<dbReference type="InterPro" id="IPR033640">
    <property type="entry name" value="FAR_C"/>
</dbReference>
<evidence type="ECO:0000256" key="1">
    <source>
        <dbReference type="ARBA" id="ARBA00005928"/>
    </source>
</evidence>
<dbReference type="InterPro" id="IPR036291">
    <property type="entry name" value="NAD(P)-bd_dom_sf"/>
</dbReference>
<dbReference type="Pfam" id="PF03015">
    <property type="entry name" value="Sterile"/>
    <property type="match status" value="1"/>
</dbReference>
<dbReference type="Pfam" id="PF07993">
    <property type="entry name" value="NAD_binding_4"/>
    <property type="match status" value="1"/>
</dbReference>
<dbReference type="GO" id="GO:0035336">
    <property type="term" value="P:long-chain fatty-acyl-CoA metabolic process"/>
    <property type="evidence" value="ECO:0007669"/>
    <property type="project" value="TreeGrafter"/>
</dbReference>
<evidence type="ECO:0000256" key="2">
    <source>
        <dbReference type="ARBA" id="ARBA00022516"/>
    </source>
</evidence>
<evidence type="ECO:0000313" key="7">
    <source>
        <dbReference type="EMBL" id="KAF4388741.1"/>
    </source>
</evidence>
<proteinExistence type="inferred from homology"/>
<comment type="function">
    <text evidence="4">Catalyzes the reduction of fatty acyl-CoA to fatty alcohols.</text>
</comment>
<dbReference type="GO" id="GO:0102965">
    <property type="term" value="F:alcohol-forming long-chain fatty acyl-CoA reductase activity"/>
    <property type="evidence" value="ECO:0007669"/>
    <property type="project" value="UniProtKB-EC"/>
</dbReference>
<dbReference type="SUPFAM" id="SSF51735">
    <property type="entry name" value="NAD(P)-binding Rossmann-fold domains"/>
    <property type="match status" value="1"/>
</dbReference>
<evidence type="ECO:0000259" key="5">
    <source>
        <dbReference type="Pfam" id="PF03015"/>
    </source>
</evidence>
<gene>
    <name evidence="7" type="ORF">G4B88_019018</name>
</gene>
<dbReference type="InterPro" id="IPR013120">
    <property type="entry name" value="FAR_NAD-bd"/>
</dbReference>
<keyword evidence="2 4" id="KW-0444">Lipid biosynthesis</keyword>
<dbReference type="InterPro" id="IPR026055">
    <property type="entry name" value="FAR"/>
</dbReference>
<keyword evidence="4" id="KW-0521">NADP</keyword>
<dbReference type="GO" id="GO:0080019">
    <property type="term" value="F:alcohol-forming very long-chain fatty acyl-CoA reductase activity"/>
    <property type="evidence" value="ECO:0007669"/>
    <property type="project" value="InterPro"/>
</dbReference>
<evidence type="ECO:0000313" key="8">
    <source>
        <dbReference type="Proteomes" id="UP000583929"/>
    </source>
</evidence>
<comment type="catalytic activity">
    <reaction evidence="4">
        <text>a long-chain fatty acyl-CoA + 2 NADPH + 2 H(+) = a long-chain primary fatty alcohol + 2 NADP(+) + CoA</text>
        <dbReference type="Rhea" id="RHEA:52716"/>
        <dbReference type="ChEBI" id="CHEBI:15378"/>
        <dbReference type="ChEBI" id="CHEBI:57287"/>
        <dbReference type="ChEBI" id="CHEBI:57783"/>
        <dbReference type="ChEBI" id="CHEBI:58349"/>
        <dbReference type="ChEBI" id="CHEBI:77396"/>
        <dbReference type="ChEBI" id="CHEBI:83139"/>
        <dbReference type="EC" id="1.2.1.84"/>
    </reaction>
</comment>
<feature type="domain" description="Thioester reductase (TE)" evidence="6">
    <location>
        <begin position="14"/>
        <end position="260"/>
    </location>
</feature>
<feature type="domain" description="Fatty acyl-CoA reductase C-terminal" evidence="5">
    <location>
        <begin position="333"/>
        <end position="431"/>
    </location>
</feature>
<keyword evidence="4" id="KW-0560">Oxidoreductase</keyword>
<reference evidence="7 8" key="1">
    <citation type="journal article" date="2020" name="bioRxiv">
        <title>Sequence and annotation of 42 cannabis genomes reveals extensive copy number variation in cannabinoid synthesis and pathogen resistance genes.</title>
        <authorList>
            <person name="Mckernan K.J."/>
            <person name="Helbert Y."/>
            <person name="Kane L.T."/>
            <person name="Ebling H."/>
            <person name="Zhang L."/>
            <person name="Liu B."/>
            <person name="Eaton Z."/>
            <person name="Mclaughlin S."/>
            <person name="Kingan S."/>
            <person name="Baybayan P."/>
            <person name="Concepcion G."/>
            <person name="Jordan M."/>
            <person name="Riva A."/>
            <person name="Barbazuk W."/>
            <person name="Harkins T."/>
        </authorList>
    </citation>
    <scope>NUCLEOTIDE SEQUENCE [LARGE SCALE GENOMIC DNA]</scope>
    <source>
        <strain evidence="8">cv. Jamaican Lion 4</strain>
        <tissue evidence="7">Leaf</tissue>
    </source>
</reference>
<dbReference type="PANTHER" id="PTHR11011:SF84">
    <property type="entry name" value="ACYL-COA REDUCTASE-LIKE PROTEIN, PUTATIVE-RELATED"/>
    <property type="match status" value="1"/>
</dbReference>
<evidence type="ECO:0000256" key="4">
    <source>
        <dbReference type="RuleBase" id="RU363097"/>
    </source>
</evidence>
<dbReference type="EC" id="1.2.1.84" evidence="4"/>
<keyword evidence="8" id="KW-1185">Reference proteome</keyword>
<dbReference type="CDD" id="cd09071">
    <property type="entry name" value="FAR_C"/>
    <property type="match status" value="1"/>
</dbReference>
<feature type="non-terminal residue" evidence="7">
    <location>
        <position position="1"/>
    </location>
</feature>
<protein>
    <recommendedName>
        <fullName evidence="4">Fatty acyl-CoA reductase</fullName>
        <ecNumber evidence="4">1.2.1.84</ecNumber>
    </recommendedName>
</protein>
<comment type="similarity">
    <text evidence="1 4">Belongs to the fatty acyl-CoA reductase family.</text>
</comment>
<dbReference type="GO" id="GO:0010345">
    <property type="term" value="P:suberin biosynthetic process"/>
    <property type="evidence" value="ECO:0007669"/>
    <property type="project" value="TreeGrafter"/>
</dbReference>
<keyword evidence="3 4" id="KW-0443">Lipid metabolism</keyword>
<organism evidence="7 8">
    <name type="scientific">Cannabis sativa</name>
    <name type="common">Hemp</name>
    <name type="synonym">Marijuana</name>
    <dbReference type="NCBI Taxonomy" id="3483"/>
    <lineage>
        <taxon>Eukaryota</taxon>
        <taxon>Viridiplantae</taxon>
        <taxon>Streptophyta</taxon>
        <taxon>Embryophyta</taxon>
        <taxon>Tracheophyta</taxon>
        <taxon>Spermatophyta</taxon>
        <taxon>Magnoliopsida</taxon>
        <taxon>eudicotyledons</taxon>
        <taxon>Gunneridae</taxon>
        <taxon>Pentapetalae</taxon>
        <taxon>rosids</taxon>
        <taxon>fabids</taxon>
        <taxon>Rosales</taxon>
        <taxon>Cannabaceae</taxon>
        <taxon>Cannabis</taxon>
    </lineage>
</organism>
<evidence type="ECO:0000259" key="6">
    <source>
        <dbReference type="Pfam" id="PF07993"/>
    </source>
</evidence>
<dbReference type="Proteomes" id="UP000583929">
    <property type="component" value="Unassembled WGS sequence"/>
</dbReference>
<dbReference type="AlphaFoldDB" id="A0A7J6H137"/>
<evidence type="ECO:0000256" key="3">
    <source>
        <dbReference type="ARBA" id="ARBA00023098"/>
    </source>
</evidence>
<name>A0A7J6H137_CANSA</name>
<sequence>VMEKELFRLLRAKWEKKFDSFIWERVEVVCGDISDENYLLGIKNSNLRDQMFKDVDFIVNCAATTDFFERYDVALATNTIGILNLLSFAKKCIKLKKLLHLSTAYVSGERDGIVPEKAFEFGETLKKTFTKLDFEIEHELATHKLSQLRENEASEATINATMREFGIERANHFGWPNTYVFTKAMGEMCLEQFKEDVYTVILRPTMILSTYKEPFPGWIEGLRTIDIIIASIGKGKMSFFLGKPTLIVDLIPADMVVNAMILGMVFGENGMIYHVGSSIKNPIYVSQAYDYVYNYFTENPLFDHKEEKPIIVTKVKLFQHIFTLNIYIAIRFLLPLKILQLVANIPFLRCYKDVYAKNMKKLQTVMRFIQKFKHFALFNGIFEDTNSERLREELIKGSGNLEIMEAFNFDPNSIDWEDYIINTHIPGLIKYKRALINSFLITRVELASSRLHATHRWNIPSTLHHPLLILTLLLLNLHLQRGATTPLVDIPQLATALIQMLAVVLDLIFFLKPSVHLLPHVHSAVVQVLSLSPAFLFGT</sequence>
<accession>A0A7J6H137</accession>